<dbReference type="CDD" id="cd16917">
    <property type="entry name" value="HATPase_UhpB-NarQ-NarX-like"/>
    <property type="match status" value="1"/>
</dbReference>
<dbReference type="Gene3D" id="3.30.565.10">
    <property type="entry name" value="Histidine kinase-like ATPase, C-terminal domain"/>
    <property type="match status" value="1"/>
</dbReference>
<evidence type="ECO:0000256" key="1">
    <source>
        <dbReference type="ARBA" id="ARBA00000085"/>
    </source>
</evidence>
<reference evidence="13 14" key="1">
    <citation type="journal article" date="2014" name="J. Biotechnol.">
        <title>Complete genome sequence of the actinobacterium Amycolatopsis japonica MG417-CF17(T) (=DSM 44213T) producing (S,S)-N,N'-ethylenediaminedisuccinic acid.</title>
        <authorList>
            <person name="Stegmann E."/>
            <person name="Albersmeier A."/>
            <person name="Spohn M."/>
            <person name="Gert H."/>
            <person name="Weber T."/>
            <person name="Wohlleben W."/>
            <person name="Kalinowski J."/>
            <person name="Ruckert C."/>
        </authorList>
    </citation>
    <scope>NUCLEOTIDE SEQUENCE [LARGE SCALE GENOMIC DNA]</scope>
    <source>
        <strain evidence="14">MG417-CF17 (DSM 44213)</strain>
    </source>
</reference>
<keyword evidence="7" id="KW-0067">ATP-binding</keyword>
<accession>A0A075V3N3</accession>
<dbReference type="Pfam" id="PF07730">
    <property type="entry name" value="HisKA_3"/>
    <property type="match status" value="1"/>
</dbReference>
<evidence type="ECO:0000256" key="5">
    <source>
        <dbReference type="ARBA" id="ARBA00022741"/>
    </source>
</evidence>
<dbReference type="STRING" id="208439.AJAP_34855"/>
<evidence type="ECO:0000256" key="9">
    <source>
        <dbReference type="SAM" id="Phobius"/>
    </source>
</evidence>
<evidence type="ECO:0000313" key="14">
    <source>
        <dbReference type="Proteomes" id="UP000028492"/>
    </source>
</evidence>
<comment type="catalytic activity">
    <reaction evidence="1">
        <text>ATP + protein L-histidine = ADP + protein N-phospho-L-histidine.</text>
        <dbReference type="EC" id="2.7.13.3"/>
    </reaction>
</comment>
<feature type="transmembrane region" description="Helical" evidence="9">
    <location>
        <begin position="87"/>
        <end position="103"/>
    </location>
</feature>
<evidence type="ECO:0000256" key="3">
    <source>
        <dbReference type="ARBA" id="ARBA00022553"/>
    </source>
</evidence>
<protein>
    <recommendedName>
        <fullName evidence="2">histidine kinase</fullName>
        <ecNumber evidence="2">2.7.13.3</ecNumber>
    </recommendedName>
</protein>
<sequence>MKQPSALSQRVAYTIDALLALVLVVAVGGNLAAQTWTFLVVIPMWLAWATVAASGIAIALRRHRPLLAYGLGLGSLVPALIAGNGLAPAALLATGCALYTVALEHPRTRSLIAMGLGLVVVMIFEVLRLGPNTIASTAFAGGGVAGSWALGWMTRQRRANLAQLAETQADQAVSDERLRIAREMHDVVAHSMSLIAVKAAVGNHVAEQQPDEAREALRVIELTSRETLVELRRMLGVLRSGDGTPEAALGPAPKLADLRTLAERAGQAGVRVELTGEAVDDLPEGVALSVYRITQEAVTNVVKHAGPSACRVTITEGPGEVSVEIVDDGRGEGSPPAVGGHGLIGMRERVAVYGGDFEAGPLPAGGFRVFARLPYAAKEVGTR</sequence>
<evidence type="ECO:0000259" key="12">
    <source>
        <dbReference type="Pfam" id="PF23539"/>
    </source>
</evidence>
<feature type="transmembrane region" description="Helical" evidence="9">
    <location>
        <begin position="133"/>
        <end position="153"/>
    </location>
</feature>
<dbReference type="Pfam" id="PF02518">
    <property type="entry name" value="HATPase_c"/>
    <property type="match status" value="1"/>
</dbReference>
<keyword evidence="5" id="KW-0547">Nucleotide-binding</keyword>
<organism evidence="13 14">
    <name type="scientific">Amycolatopsis japonica</name>
    <dbReference type="NCBI Taxonomy" id="208439"/>
    <lineage>
        <taxon>Bacteria</taxon>
        <taxon>Bacillati</taxon>
        <taxon>Actinomycetota</taxon>
        <taxon>Actinomycetes</taxon>
        <taxon>Pseudonocardiales</taxon>
        <taxon>Pseudonocardiaceae</taxon>
        <taxon>Amycolatopsis</taxon>
        <taxon>Amycolatopsis japonica group</taxon>
    </lineage>
</organism>
<dbReference type="GO" id="GO:0016020">
    <property type="term" value="C:membrane"/>
    <property type="evidence" value="ECO:0007669"/>
    <property type="project" value="InterPro"/>
</dbReference>
<dbReference type="InterPro" id="IPR011712">
    <property type="entry name" value="Sig_transdc_His_kin_sub3_dim/P"/>
</dbReference>
<feature type="domain" description="Histidine kinase/HSP90-like ATPase" evidence="10">
    <location>
        <begin position="287"/>
        <end position="375"/>
    </location>
</feature>
<evidence type="ECO:0000256" key="7">
    <source>
        <dbReference type="ARBA" id="ARBA00022840"/>
    </source>
</evidence>
<dbReference type="InterPro" id="IPR050482">
    <property type="entry name" value="Sensor_HK_TwoCompSys"/>
</dbReference>
<dbReference type="KEGG" id="aja:AJAP_34855"/>
<keyword evidence="6" id="KW-0418">Kinase</keyword>
<dbReference type="GO" id="GO:0046983">
    <property type="term" value="F:protein dimerization activity"/>
    <property type="evidence" value="ECO:0007669"/>
    <property type="project" value="InterPro"/>
</dbReference>
<evidence type="ECO:0000259" key="11">
    <source>
        <dbReference type="Pfam" id="PF07730"/>
    </source>
</evidence>
<dbReference type="InterPro" id="IPR055558">
    <property type="entry name" value="DUF7134"/>
</dbReference>
<feature type="domain" description="Signal transduction histidine kinase subgroup 3 dimerisation and phosphoacceptor" evidence="11">
    <location>
        <begin position="176"/>
        <end position="241"/>
    </location>
</feature>
<feature type="transmembrane region" description="Helical" evidence="9">
    <location>
        <begin position="12"/>
        <end position="32"/>
    </location>
</feature>
<dbReference type="EC" id="2.7.13.3" evidence="2"/>
<feature type="transmembrane region" description="Helical" evidence="9">
    <location>
        <begin position="38"/>
        <end position="59"/>
    </location>
</feature>
<keyword evidence="3" id="KW-0597">Phosphoprotein</keyword>
<keyword evidence="4" id="KW-0808">Transferase</keyword>
<dbReference type="SUPFAM" id="SSF55874">
    <property type="entry name" value="ATPase domain of HSP90 chaperone/DNA topoisomerase II/histidine kinase"/>
    <property type="match status" value="1"/>
</dbReference>
<keyword evidence="9" id="KW-0472">Membrane</keyword>
<feature type="domain" description="DUF7134" evidence="12">
    <location>
        <begin position="9"/>
        <end position="158"/>
    </location>
</feature>
<proteinExistence type="predicted"/>
<evidence type="ECO:0000313" key="13">
    <source>
        <dbReference type="EMBL" id="AIG79778.1"/>
    </source>
</evidence>
<keyword evidence="9" id="KW-1133">Transmembrane helix</keyword>
<dbReference type="AlphaFoldDB" id="A0A075V3N3"/>
<name>A0A075V3N3_9PSEU</name>
<dbReference type="InterPro" id="IPR036890">
    <property type="entry name" value="HATPase_C_sf"/>
</dbReference>
<gene>
    <name evidence="13" type="ORF">AJAP_34855</name>
</gene>
<dbReference type="GO" id="GO:0000155">
    <property type="term" value="F:phosphorelay sensor kinase activity"/>
    <property type="evidence" value="ECO:0007669"/>
    <property type="project" value="InterPro"/>
</dbReference>
<keyword evidence="9" id="KW-0812">Transmembrane</keyword>
<evidence type="ECO:0000256" key="2">
    <source>
        <dbReference type="ARBA" id="ARBA00012438"/>
    </source>
</evidence>
<evidence type="ECO:0000256" key="6">
    <source>
        <dbReference type="ARBA" id="ARBA00022777"/>
    </source>
</evidence>
<dbReference type="RefSeq" id="WP_038519284.1">
    <property type="nucleotide sequence ID" value="NZ_CP008953.1"/>
</dbReference>
<dbReference type="HOGENOM" id="CLU_000445_20_1_11"/>
<keyword evidence="8" id="KW-0902">Two-component regulatory system</keyword>
<evidence type="ECO:0000259" key="10">
    <source>
        <dbReference type="Pfam" id="PF02518"/>
    </source>
</evidence>
<keyword evidence="14" id="KW-1185">Reference proteome</keyword>
<dbReference type="Proteomes" id="UP000028492">
    <property type="component" value="Chromosome"/>
</dbReference>
<evidence type="ECO:0000256" key="8">
    <source>
        <dbReference type="ARBA" id="ARBA00023012"/>
    </source>
</evidence>
<evidence type="ECO:0000256" key="4">
    <source>
        <dbReference type="ARBA" id="ARBA00022679"/>
    </source>
</evidence>
<dbReference type="InterPro" id="IPR003594">
    <property type="entry name" value="HATPase_dom"/>
</dbReference>
<dbReference type="PANTHER" id="PTHR24421:SF10">
    <property type="entry name" value="NITRATE_NITRITE SENSOR PROTEIN NARQ"/>
    <property type="match status" value="1"/>
</dbReference>
<dbReference type="Pfam" id="PF23539">
    <property type="entry name" value="DUF7134"/>
    <property type="match status" value="1"/>
</dbReference>
<feature type="transmembrane region" description="Helical" evidence="9">
    <location>
        <begin position="110"/>
        <end position="127"/>
    </location>
</feature>
<dbReference type="eggNOG" id="COG4585">
    <property type="taxonomic scope" value="Bacteria"/>
</dbReference>
<dbReference type="GO" id="GO:0005524">
    <property type="term" value="F:ATP binding"/>
    <property type="evidence" value="ECO:0007669"/>
    <property type="project" value="UniProtKB-KW"/>
</dbReference>
<dbReference type="PANTHER" id="PTHR24421">
    <property type="entry name" value="NITRATE/NITRITE SENSOR PROTEIN NARX-RELATED"/>
    <property type="match status" value="1"/>
</dbReference>
<dbReference type="Gene3D" id="1.20.5.1930">
    <property type="match status" value="1"/>
</dbReference>
<dbReference type="EMBL" id="CP008953">
    <property type="protein sequence ID" value="AIG79778.1"/>
    <property type="molecule type" value="Genomic_DNA"/>
</dbReference>